<evidence type="ECO:0000313" key="4">
    <source>
        <dbReference type="Proteomes" id="UP000198656"/>
    </source>
</evidence>
<reference evidence="4" key="1">
    <citation type="submission" date="2016-10" db="EMBL/GenBank/DDBJ databases">
        <authorList>
            <person name="Varghese N."/>
            <person name="Submissions S."/>
        </authorList>
    </citation>
    <scope>NUCLEOTIDE SEQUENCE [LARGE SCALE GENOMIC DNA]</scope>
    <source>
        <strain evidence="4">DSM 8344</strain>
    </source>
</reference>
<dbReference type="EMBL" id="FNCP01000001">
    <property type="protein sequence ID" value="SDG11524.1"/>
    <property type="molecule type" value="Genomic_DNA"/>
</dbReference>
<keyword evidence="1" id="KW-0812">Transmembrane</keyword>
<dbReference type="AlphaFoldDB" id="A0A1G7RLP3"/>
<dbReference type="RefSeq" id="WP_092328584.1">
    <property type="nucleotide sequence ID" value="NZ_FNCP01000001.1"/>
</dbReference>
<evidence type="ECO:0000256" key="2">
    <source>
        <dbReference type="SAM" id="SignalP"/>
    </source>
</evidence>
<keyword evidence="2" id="KW-0732">Signal</keyword>
<dbReference type="InterPro" id="IPR019088">
    <property type="entry name" value="CHP02186-rel_TM"/>
</dbReference>
<feature type="signal peptide" evidence="2">
    <location>
        <begin position="1"/>
        <end position="23"/>
    </location>
</feature>
<protein>
    <recommendedName>
        <fullName evidence="5">Transmembrane protein (Alph_Pro_TM)</fullName>
    </recommendedName>
</protein>
<gene>
    <name evidence="3" type="ORF">SAMN05443529_101119</name>
</gene>
<evidence type="ECO:0000256" key="1">
    <source>
        <dbReference type="SAM" id="Phobius"/>
    </source>
</evidence>
<keyword evidence="4" id="KW-1185">Reference proteome</keyword>
<accession>A0A1G7RLP3</accession>
<keyword evidence="1" id="KW-0472">Membrane</keyword>
<dbReference type="STRING" id="1121419.SAMN05443529_101119"/>
<sequence length="271" mass="30124">MKRLTSIVLGLILILSFTSQVMADETQLTVSPEKVEVGLRFQGATLNISGIVPDDAGVYIKVLSPNDAILDLSKKGKVSLFWMNVENTSVTKVPKLYQILSSRPLADLTEDQKKALGIDQDFSTVYQTAEVTKHSDSGPVRLETSEAKDFVSSMISIFKKGGLYSLNESAVKVQNDRFETSLELPANIPQEECVVTVYFIKDEKIIGTSRKTFNVETVGIVKWLNNMAIYEGPFYGFMSVMIALIVGSVIAFLFIFFDNRKKARLHARTCT</sequence>
<feature type="chain" id="PRO_5011449490" description="Transmembrane protein (Alph_Pro_TM)" evidence="2">
    <location>
        <begin position="24"/>
        <end position="271"/>
    </location>
</feature>
<feature type="transmembrane region" description="Helical" evidence="1">
    <location>
        <begin position="234"/>
        <end position="257"/>
    </location>
</feature>
<dbReference type="Pfam" id="PF09608">
    <property type="entry name" value="Alph_Pro_TM"/>
    <property type="match status" value="1"/>
</dbReference>
<proteinExistence type="predicted"/>
<evidence type="ECO:0000313" key="3">
    <source>
        <dbReference type="EMBL" id="SDG11524.1"/>
    </source>
</evidence>
<evidence type="ECO:0008006" key="5">
    <source>
        <dbReference type="Google" id="ProtNLM"/>
    </source>
</evidence>
<keyword evidence="1" id="KW-1133">Transmembrane helix</keyword>
<name>A0A1G7RLP3_9FIRM</name>
<dbReference type="Proteomes" id="UP000198656">
    <property type="component" value="Unassembled WGS sequence"/>
</dbReference>
<organism evidence="3 4">
    <name type="scientific">Desulfosporosinus hippei DSM 8344</name>
    <dbReference type="NCBI Taxonomy" id="1121419"/>
    <lineage>
        <taxon>Bacteria</taxon>
        <taxon>Bacillati</taxon>
        <taxon>Bacillota</taxon>
        <taxon>Clostridia</taxon>
        <taxon>Eubacteriales</taxon>
        <taxon>Desulfitobacteriaceae</taxon>
        <taxon>Desulfosporosinus</taxon>
    </lineage>
</organism>
<dbReference type="OrthoDB" id="1721463at2"/>